<feature type="compositionally biased region" description="Polar residues" evidence="1">
    <location>
        <begin position="156"/>
        <end position="180"/>
    </location>
</feature>
<feature type="region of interest" description="Disordered" evidence="1">
    <location>
        <begin position="22"/>
        <end position="43"/>
    </location>
</feature>
<accession>A0A7W3FNN4</accession>
<keyword evidence="3" id="KW-1185">Reference proteome</keyword>
<dbReference type="EMBL" id="JACGXS010000007">
    <property type="protein sequence ID" value="MBA8682785.1"/>
    <property type="molecule type" value="Genomic_DNA"/>
</dbReference>
<dbReference type="Proteomes" id="UP000547058">
    <property type="component" value="Unassembled WGS sequence"/>
</dbReference>
<evidence type="ECO:0000313" key="3">
    <source>
        <dbReference type="Proteomes" id="UP000547058"/>
    </source>
</evidence>
<sequence>MIRTIYSPPSFVARAVDTLPRVPQSSKNLSPSRIHNSTTLPRPLPRLANYREFTRDYTPRGPVSFNVRQAAATAVPAASAPSTAPASRKLCAFTGLPLHNGKLSIGRGFITRPMSAALRTASPVPATVTPHAPRMRLSLGVLAGVAVVGTAENAAQPAQSPPSVISHTASASQPAPNPTRTDGETVLNNIGRIRQMWQSGYFTARGNPAHTPRTALDSVHRIQQEIAQARMRGN</sequence>
<evidence type="ECO:0000313" key="2">
    <source>
        <dbReference type="EMBL" id="MBA8682785.1"/>
    </source>
</evidence>
<reference evidence="2 3" key="1">
    <citation type="submission" date="2020-08" db="EMBL/GenBank/DDBJ databases">
        <title>Stenotrophomonas tumulicola JCM 30961.</title>
        <authorList>
            <person name="Deng Y."/>
        </authorList>
    </citation>
    <scope>NUCLEOTIDE SEQUENCE [LARGE SCALE GENOMIC DNA]</scope>
    <source>
        <strain evidence="2 3">JCM 30961</strain>
    </source>
</reference>
<evidence type="ECO:0000256" key="1">
    <source>
        <dbReference type="SAM" id="MobiDB-lite"/>
    </source>
</evidence>
<feature type="region of interest" description="Disordered" evidence="1">
    <location>
        <begin position="153"/>
        <end position="184"/>
    </location>
</feature>
<organism evidence="2 3">
    <name type="scientific">Stenotrophomonas tumulicola</name>
    <dbReference type="NCBI Taxonomy" id="1685415"/>
    <lineage>
        <taxon>Bacteria</taxon>
        <taxon>Pseudomonadati</taxon>
        <taxon>Pseudomonadota</taxon>
        <taxon>Gammaproteobacteria</taxon>
        <taxon>Lysobacterales</taxon>
        <taxon>Lysobacteraceae</taxon>
        <taxon>Stenotrophomonas</taxon>
    </lineage>
</organism>
<name>A0A7W3FNN4_9GAMM</name>
<dbReference type="AlphaFoldDB" id="A0A7W3FNN4"/>
<protein>
    <submittedName>
        <fullName evidence="2">Uncharacterized protein</fullName>
    </submittedName>
</protein>
<proteinExistence type="predicted"/>
<feature type="compositionally biased region" description="Polar residues" evidence="1">
    <location>
        <begin position="23"/>
        <end position="40"/>
    </location>
</feature>
<dbReference type="RefSeq" id="WP_182339927.1">
    <property type="nucleotide sequence ID" value="NZ_JACGXS010000007.1"/>
</dbReference>
<comment type="caution">
    <text evidence="2">The sequence shown here is derived from an EMBL/GenBank/DDBJ whole genome shotgun (WGS) entry which is preliminary data.</text>
</comment>
<gene>
    <name evidence="2" type="ORF">H4O11_13355</name>
</gene>